<evidence type="ECO:0000256" key="1">
    <source>
        <dbReference type="ARBA" id="ARBA00010587"/>
    </source>
</evidence>
<name>A0A822MYU4_9VIBR</name>
<dbReference type="InterPro" id="IPR012827">
    <property type="entry name" value="Hemerythrin_metal-bd"/>
</dbReference>
<dbReference type="CDD" id="cd12107">
    <property type="entry name" value="Hemerythrin"/>
    <property type="match status" value="1"/>
</dbReference>
<dbReference type="Pfam" id="PF01814">
    <property type="entry name" value="Hemerythrin"/>
    <property type="match status" value="1"/>
</dbReference>
<evidence type="ECO:0000256" key="2">
    <source>
        <dbReference type="ARBA" id="ARBA00022723"/>
    </source>
</evidence>
<dbReference type="NCBIfam" id="NF033749">
    <property type="entry name" value="bact_hemeryth"/>
    <property type="match status" value="1"/>
</dbReference>
<keyword evidence="3" id="KW-0408">Iron</keyword>
<feature type="domain" description="Hemerythrin-like" evidence="4">
    <location>
        <begin position="13"/>
        <end position="127"/>
    </location>
</feature>
<dbReference type="Gene3D" id="1.20.120.50">
    <property type="entry name" value="Hemerythrin-like"/>
    <property type="match status" value="1"/>
</dbReference>
<gene>
    <name evidence="5" type="ORF">VCR5J5_240121</name>
</gene>
<dbReference type="AlphaFoldDB" id="A0A822MYU4"/>
<protein>
    <submittedName>
        <fullName evidence="5">Ggdef family protein</fullName>
    </submittedName>
</protein>
<dbReference type="RefSeq" id="WP_055319417.1">
    <property type="nucleotide sequence ID" value="NZ_CAWQCV010000073.1"/>
</dbReference>
<dbReference type="Proteomes" id="UP000049495">
    <property type="component" value="Unassembled WGS sequence"/>
</dbReference>
<sequence length="162" mass="18995">MNFFKWSEDFEVGIDSIDHQHKKLVELINRYGEEIKENEIKEIQKTLSDLSNYSIYHFAEEEGIMARSGIPEEHIKKHRCEHENFISSIGSIVDSSSRLNESQLSQLFDFLVNWLATHILCCDKRMVKQISLIKDGLEPNSDFFDEEFEYNKAIDILQSSLF</sequence>
<dbReference type="InterPro" id="IPR050669">
    <property type="entry name" value="Hemerythrin"/>
</dbReference>
<proteinExistence type="inferred from homology"/>
<dbReference type="EMBL" id="CCJV01000083">
    <property type="protein sequence ID" value="CDT30352.1"/>
    <property type="molecule type" value="Genomic_DNA"/>
</dbReference>
<dbReference type="InterPro" id="IPR035938">
    <property type="entry name" value="Hemerythrin-like_sf"/>
</dbReference>
<accession>A0A822MYU4</accession>
<evidence type="ECO:0000313" key="5">
    <source>
        <dbReference type="EMBL" id="CDT30352.1"/>
    </source>
</evidence>
<dbReference type="GO" id="GO:0046872">
    <property type="term" value="F:metal ion binding"/>
    <property type="evidence" value="ECO:0007669"/>
    <property type="project" value="UniProtKB-KW"/>
</dbReference>
<dbReference type="NCBIfam" id="TIGR02481">
    <property type="entry name" value="hemeryth_dom"/>
    <property type="match status" value="1"/>
</dbReference>
<reference evidence="6" key="1">
    <citation type="submission" date="2014-06" db="EMBL/GenBank/DDBJ databases">
        <authorList>
            <person name="Le Roux Frederique"/>
        </authorList>
    </citation>
    <scope>NUCLEOTIDE SEQUENCE [LARGE SCALE GENOMIC DNA]</scope>
    <source>
        <strain evidence="6">J5-5</strain>
    </source>
</reference>
<comment type="similarity">
    <text evidence="1">Belongs to the hemerythrin family.</text>
</comment>
<evidence type="ECO:0000313" key="6">
    <source>
        <dbReference type="Proteomes" id="UP000049495"/>
    </source>
</evidence>
<evidence type="ECO:0000259" key="4">
    <source>
        <dbReference type="Pfam" id="PF01814"/>
    </source>
</evidence>
<dbReference type="InterPro" id="IPR012312">
    <property type="entry name" value="Hemerythrin-like"/>
</dbReference>
<dbReference type="SUPFAM" id="SSF47188">
    <property type="entry name" value="Hemerythrin-like"/>
    <property type="match status" value="1"/>
</dbReference>
<organism evidence="5 6">
    <name type="scientific">Vibrio crassostreae</name>
    <dbReference type="NCBI Taxonomy" id="246167"/>
    <lineage>
        <taxon>Bacteria</taxon>
        <taxon>Pseudomonadati</taxon>
        <taxon>Pseudomonadota</taxon>
        <taxon>Gammaproteobacteria</taxon>
        <taxon>Vibrionales</taxon>
        <taxon>Vibrionaceae</taxon>
        <taxon>Vibrio</taxon>
    </lineage>
</organism>
<keyword evidence="2" id="KW-0479">Metal-binding</keyword>
<dbReference type="PANTHER" id="PTHR37164:SF1">
    <property type="entry name" value="BACTERIOHEMERYTHRIN"/>
    <property type="match status" value="1"/>
</dbReference>
<dbReference type="PANTHER" id="PTHR37164">
    <property type="entry name" value="BACTERIOHEMERYTHRIN"/>
    <property type="match status" value="1"/>
</dbReference>
<evidence type="ECO:0000256" key="3">
    <source>
        <dbReference type="ARBA" id="ARBA00023004"/>
    </source>
</evidence>
<comment type="caution">
    <text evidence="5">The sequence shown here is derived from an EMBL/GenBank/DDBJ whole genome shotgun (WGS) entry which is preliminary data.</text>
</comment>